<name>A0A5N5CW12_9PEZI</name>
<keyword evidence="5" id="KW-0472">Membrane</keyword>
<feature type="transmembrane region" description="Helical" evidence="5">
    <location>
        <begin position="757"/>
        <end position="779"/>
    </location>
</feature>
<feature type="transmembrane region" description="Helical" evidence="5">
    <location>
        <begin position="588"/>
        <end position="610"/>
    </location>
</feature>
<feature type="transmembrane region" description="Helical" evidence="5">
    <location>
        <begin position="442"/>
        <end position="462"/>
    </location>
</feature>
<organism evidence="7 8">
    <name type="scientific">Lasiodiplodia theobromae</name>
    <dbReference type="NCBI Taxonomy" id="45133"/>
    <lineage>
        <taxon>Eukaryota</taxon>
        <taxon>Fungi</taxon>
        <taxon>Dikarya</taxon>
        <taxon>Ascomycota</taxon>
        <taxon>Pezizomycotina</taxon>
        <taxon>Dothideomycetes</taxon>
        <taxon>Dothideomycetes incertae sedis</taxon>
        <taxon>Botryosphaeriales</taxon>
        <taxon>Botryosphaeriaceae</taxon>
        <taxon>Lasiodiplodia</taxon>
    </lineage>
</organism>
<keyword evidence="5" id="KW-1133">Transmembrane helix</keyword>
<evidence type="ECO:0000256" key="2">
    <source>
        <dbReference type="ARBA" id="ARBA00022630"/>
    </source>
</evidence>
<dbReference type="EMBL" id="VCHE01000189">
    <property type="protein sequence ID" value="KAB2569511.1"/>
    <property type="molecule type" value="Genomic_DNA"/>
</dbReference>
<evidence type="ECO:0000256" key="5">
    <source>
        <dbReference type="SAM" id="Phobius"/>
    </source>
</evidence>
<feature type="domain" description="FAD-binding" evidence="6">
    <location>
        <begin position="2"/>
        <end position="337"/>
    </location>
</feature>
<dbReference type="AlphaFoldDB" id="A0A5N5CW12"/>
<sequence length="800" mass="88937">MKVIIVGGSITGLTLANMLERIGVDYVLLEAHSEIAPQVGASIGMWPYGLRILDQLGCYEPIRALIDKPLERGVLVGPDGKPLLTTENLSDHIEERHGYPVIFVDRQAVLQILYDNINDKSKVLLNKRVATVTQRASSIGVTLKDGSSHFGDIVVGADGIHSTVRSEMWRIADMAKPGYIPASERTDVPTKYNCIFGISKPTPGLPLQTAFNVLRKDYSYLVITGPGGRVYWFVFTRLPETQHGAIPRYSKEDEEELVKRYRDDRVYEDVRFSEIYKNKLSSVLTAIPEYVFKKWYFGRVITIGDSAHKLNPLPGQGGNSAIETSAAFVNALFRQLKSSPTELSQADIEHIFHETQNVRHNRAWEVVSYAHDQQKVEAMETPALGLFARWILPRLERETAMSRFADVISAGVRLEMLPLPERPRWIPYHDELPAKQMGGGRLVAVAAACFFAALAYTAKVALALSLPDEPLRFLGSPLRTTYTGVLLLDEWFRTLVFAFARGVAGPDAGLRVMVVYFLSMLLPITTVWIVEAYRLGNKRTPLAWPSLWTAAYQLRGIGLVSPIYYLVSVFTSSHRAYEHLSGRPVPEAVAKAIVPAVVLGYAIPTALMFLPYGSPAVVQNAIATWQPAPVLACALVWALAHLLGRSHRGGPLAMYSKRETEHLRSAYLTTFVVAAIVHAAVFVYLAVDPDMSFRQAVRFVLPPQRISSQDDFDAAMSNFWRYDMLLCFVSVFVWLLYSVWSMRRRGYISTAQAGRAVAAVVFGQVLVGPGATYAGLWYWRENCLSALSKSSSELGKSTSP</sequence>
<gene>
    <name evidence="7" type="primary">andE_1</name>
    <name evidence="7" type="ORF">DBV05_g11815</name>
</gene>
<feature type="transmembrane region" description="Helical" evidence="5">
    <location>
        <begin position="512"/>
        <end position="530"/>
    </location>
</feature>
<evidence type="ECO:0000256" key="1">
    <source>
        <dbReference type="ARBA" id="ARBA00007992"/>
    </source>
</evidence>
<dbReference type="InterPro" id="IPR050562">
    <property type="entry name" value="FAD_mOase_fung"/>
</dbReference>
<keyword evidence="4" id="KW-0560">Oxidoreductase</keyword>
<feature type="transmembrane region" description="Helical" evidence="5">
    <location>
        <begin position="550"/>
        <end position="567"/>
    </location>
</feature>
<comment type="caution">
    <text evidence="7">The sequence shown here is derived from an EMBL/GenBank/DDBJ whole genome shotgun (WGS) entry which is preliminary data.</text>
</comment>
<dbReference type="Proteomes" id="UP000325902">
    <property type="component" value="Unassembled WGS sequence"/>
</dbReference>
<dbReference type="Pfam" id="PF01494">
    <property type="entry name" value="FAD_binding_3"/>
    <property type="match status" value="1"/>
</dbReference>
<accession>A0A5N5CW12</accession>
<dbReference type="SUPFAM" id="SSF51905">
    <property type="entry name" value="FAD/NAD(P)-binding domain"/>
    <property type="match status" value="1"/>
</dbReference>
<feature type="transmembrane region" description="Helical" evidence="5">
    <location>
        <begin position="719"/>
        <end position="737"/>
    </location>
</feature>
<dbReference type="Gene3D" id="3.50.50.60">
    <property type="entry name" value="FAD/NAD(P)-binding domain"/>
    <property type="match status" value="1"/>
</dbReference>
<protein>
    <submittedName>
        <fullName evidence="7">FAD-dependent monooxygenase andE</fullName>
    </submittedName>
</protein>
<evidence type="ECO:0000313" key="8">
    <source>
        <dbReference type="Proteomes" id="UP000325902"/>
    </source>
</evidence>
<evidence type="ECO:0000259" key="6">
    <source>
        <dbReference type="Pfam" id="PF01494"/>
    </source>
</evidence>
<evidence type="ECO:0000256" key="3">
    <source>
        <dbReference type="ARBA" id="ARBA00022827"/>
    </source>
</evidence>
<keyword evidence="7" id="KW-0503">Monooxygenase</keyword>
<dbReference type="InterPro" id="IPR002938">
    <property type="entry name" value="FAD-bd"/>
</dbReference>
<keyword evidence="8" id="KW-1185">Reference proteome</keyword>
<keyword evidence="2" id="KW-0285">Flavoprotein</keyword>
<feature type="transmembrane region" description="Helical" evidence="5">
    <location>
        <begin position="622"/>
        <end position="644"/>
    </location>
</feature>
<dbReference type="GO" id="GO:0071949">
    <property type="term" value="F:FAD binding"/>
    <property type="evidence" value="ECO:0007669"/>
    <property type="project" value="InterPro"/>
</dbReference>
<keyword evidence="5" id="KW-0812">Transmembrane</keyword>
<feature type="transmembrane region" description="Helical" evidence="5">
    <location>
        <begin position="665"/>
        <end position="687"/>
    </location>
</feature>
<keyword evidence="3" id="KW-0274">FAD</keyword>
<dbReference type="PANTHER" id="PTHR47356:SF2">
    <property type="entry name" value="FAD-BINDING DOMAIN-CONTAINING PROTEIN-RELATED"/>
    <property type="match status" value="1"/>
</dbReference>
<dbReference type="OrthoDB" id="10029326at2759"/>
<evidence type="ECO:0000256" key="4">
    <source>
        <dbReference type="ARBA" id="ARBA00023002"/>
    </source>
</evidence>
<comment type="similarity">
    <text evidence="1">Belongs to the paxM FAD-dependent monooxygenase family.</text>
</comment>
<dbReference type="PRINTS" id="PR00420">
    <property type="entry name" value="RNGMNOXGNASE"/>
</dbReference>
<evidence type="ECO:0000313" key="7">
    <source>
        <dbReference type="EMBL" id="KAB2569511.1"/>
    </source>
</evidence>
<proteinExistence type="inferred from homology"/>
<dbReference type="GO" id="GO:0004497">
    <property type="term" value="F:monooxygenase activity"/>
    <property type="evidence" value="ECO:0007669"/>
    <property type="project" value="UniProtKB-KW"/>
</dbReference>
<dbReference type="InterPro" id="IPR036188">
    <property type="entry name" value="FAD/NAD-bd_sf"/>
</dbReference>
<reference evidence="7 8" key="1">
    <citation type="journal article" date="2019" name="Sci. Rep.">
        <title>A multi-omics analysis of the grapevine pathogen Lasiodiplodia theobromae reveals that temperature affects the expression of virulence- and pathogenicity-related genes.</title>
        <authorList>
            <person name="Felix C."/>
            <person name="Meneses R."/>
            <person name="Goncalves M.F.M."/>
            <person name="Tilleman L."/>
            <person name="Duarte A.S."/>
            <person name="Jorrin-Novo J.V."/>
            <person name="Van de Peer Y."/>
            <person name="Deforce D."/>
            <person name="Van Nieuwerburgh F."/>
            <person name="Esteves A.C."/>
            <person name="Alves A."/>
        </authorList>
    </citation>
    <scope>NUCLEOTIDE SEQUENCE [LARGE SCALE GENOMIC DNA]</scope>
    <source>
        <strain evidence="7 8">LA-SOL3</strain>
    </source>
</reference>
<dbReference type="PANTHER" id="PTHR47356">
    <property type="entry name" value="FAD-DEPENDENT MONOOXYGENASE ASQG-RELATED"/>
    <property type="match status" value="1"/>
</dbReference>